<evidence type="ECO:0000313" key="2">
    <source>
        <dbReference type="Proteomes" id="UP000769157"/>
    </source>
</evidence>
<dbReference type="RefSeq" id="XP_046057711.1">
    <property type="nucleotide sequence ID" value="XM_046208576.1"/>
</dbReference>
<gene>
    <name evidence="1" type="ORF">OGAPHI_007205</name>
</gene>
<dbReference type="Proteomes" id="UP000769157">
    <property type="component" value="Unassembled WGS sequence"/>
</dbReference>
<protein>
    <submittedName>
        <fullName evidence="1">Uncharacterized protein</fullName>
    </submittedName>
</protein>
<proteinExistence type="predicted"/>
<evidence type="ECO:0000313" key="1">
    <source>
        <dbReference type="EMBL" id="KAH3660000.1"/>
    </source>
</evidence>
<reference evidence="1" key="2">
    <citation type="submission" date="2021-01" db="EMBL/GenBank/DDBJ databases">
        <authorList>
            <person name="Schikora-Tamarit M.A."/>
        </authorList>
    </citation>
    <scope>NUCLEOTIDE SEQUENCE</scope>
    <source>
        <strain evidence="1">CBS6075</strain>
    </source>
</reference>
<reference evidence="1" key="1">
    <citation type="journal article" date="2021" name="Open Biol.">
        <title>Shared evolutionary footprints suggest mitochondrial oxidative damage underlies multiple complex I losses in fungi.</title>
        <authorList>
            <person name="Schikora-Tamarit M.A."/>
            <person name="Marcet-Houben M."/>
            <person name="Nosek J."/>
            <person name="Gabaldon T."/>
        </authorList>
    </citation>
    <scope>NUCLEOTIDE SEQUENCE</scope>
    <source>
        <strain evidence="1">CBS6075</strain>
    </source>
</reference>
<comment type="caution">
    <text evidence="1">The sequence shown here is derived from an EMBL/GenBank/DDBJ whole genome shotgun (WGS) entry which is preliminary data.</text>
</comment>
<dbReference type="AlphaFoldDB" id="A0A9P8NUK4"/>
<dbReference type="GeneID" id="70239169"/>
<sequence>MLEWICELNLNFSGFSVLSDFFTDSELALCAFPFLILGLGGRIQFLEVVNTISSDPLFAAVDVPLLICTDFTELDVPEGLGLIAMGCNGIRVLPDPFASSVPEDFSIF</sequence>
<organism evidence="1 2">
    <name type="scientific">Ogataea philodendri</name>
    <dbReference type="NCBI Taxonomy" id="1378263"/>
    <lineage>
        <taxon>Eukaryota</taxon>
        <taxon>Fungi</taxon>
        <taxon>Dikarya</taxon>
        <taxon>Ascomycota</taxon>
        <taxon>Saccharomycotina</taxon>
        <taxon>Pichiomycetes</taxon>
        <taxon>Pichiales</taxon>
        <taxon>Pichiaceae</taxon>
        <taxon>Ogataea</taxon>
    </lineage>
</organism>
<name>A0A9P8NUK4_9ASCO</name>
<keyword evidence="2" id="KW-1185">Reference proteome</keyword>
<accession>A0A9P8NUK4</accession>
<dbReference type="EMBL" id="JAEUBE010000511">
    <property type="protein sequence ID" value="KAH3660000.1"/>
    <property type="molecule type" value="Genomic_DNA"/>
</dbReference>